<evidence type="ECO:0000313" key="3">
    <source>
        <dbReference type="Proteomes" id="UP000268857"/>
    </source>
</evidence>
<dbReference type="STRING" id="211165.GCA_000317285_05900"/>
<dbReference type="InterPro" id="IPR036010">
    <property type="entry name" value="2Fe-2S_ferredoxin-like_sf"/>
</dbReference>
<comment type="caution">
    <text evidence="2">The sequence shown here is derived from an EMBL/GenBank/DDBJ whole genome shotgun (WGS) entry which is preliminary data.</text>
</comment>
<dbReference type="PROSITE" id="PS00197">
    <property type="entry name" value="2FE2S_FER_1"/>
    <property type="match status" value="1"/>
</dbReference>
<organism evidence="2 3">
    <name type="scientific">Chlorogloeopsis fritschii PCC 6912</name>
    <dbReference type="NCBI Taxonomy" id="211165"/>
    <lineage>
        <taxon>Bacteria</taxon>
        <taxon>Bacillati</taxon>
        <taxon>Cyanobacteriota</taxon>
        <taxon>Cyanophyceae</taxon>
        <taxon>Nostocales</taxon>
        <taxon>Chlorogloeopsidaceae</taxon>
        <taxon>Chlorogloeopsis</taxon>
    </lineage>
</organism>
<dbReference type="OrthoDB" id="581532at2"/>
<accession>A0A433MWB1</accession>
<dbReference type="EMBL" id="RSCJ01000054">
    <property type="protein sequence ID" value="RUR72220.1"/>
    <property type="molecule type" value="Genomic_DNA"/>
</dbReference>
<keyword evidence="3" id="KW-1185">Reference proteome</keyword>
<dbReference type="Pfam" id="PF00111">
    <property type="entry name" value="Fer2"/>
    <property type="match status" value="1"/>
</dbReference>
<protein>
    <recommendedName>
        <fullName evidence="1">2Fe-2S ferredoxin-type domain-containing protein</fullName>
    </recommendedName>
</protein>
<reference evidence="2 3" key="1">
    <citation type="journal article" date="2019" name="Genome Biol. Evol.">
        <title>Day and night: Metabolic profiles and evolutionary relationships of six axenic non-marine cyanobacteria.</title>
        <authorList>
            <person name="Will S.E."/>
            <person name="Henke P."/>
            <person name="Boedeker C."/>
            <person name="Huang S."/>
            <person name="Brinkmann H."/>
            <person name="Rohde M."/>
            <person name="Jarek M."/>
            <person name="Friedl T."/>
            <person name="Seufert S."/>
            <person name="Schumacher M."/>
            <person name="Overmann J."/>
            <person name="Neumann-Schaal M."/>
            <person name="Petersen J."/>
        </authorList>
    </citation>
    <scope>NUCLEOTIDE SEQUENCE [LARGE SCALE GENOMIC DNA]</scope>
    <source>
        <strain evidence="2 3">PCC 6912</strain>
    </source>
</reference>
<gene>
    <name evidence="2" type="ORF">PCC6912_64370</name>
</gene>
<dbReference type="Proteomes" id="UP000268857">
    <property type="component" value="Unassembled WGS sequence"/>
</dbReference>
<dbReference type="AlphaFoldDB" id="A0A433MWB1"/>
<dbReference type="SUPFAM" id="SSF54292">
    <property type="entry name" value="2Fe-2S ferredoxin-like"/>
    <property type="match status" value="1"/>
</dbReference>
<dbReference type="RefSeq" id="WP_016877906.1">
    <property type="nucleotide sequence ID" value="NZ_AJLN01000136.1"/>
</dbReference>
<feature type="domain" description="2Fe-2S ferredoxin-type" evidence="1">
    <location>
        <begin position="23"/>
        <end position="85"/>
    </location>
</feature>
<dbReference type="InterPro" id="IPR001041">
    <property type="entry name" value="2Fe-2S_ferredoxin-type"/>
</dbReference>
<evidence type="ECO:0000259" key="1">
    <source>
        <dbReference type="Pfam" id="PF00111"/>
    </source>
</evidence>
<dbReference type="GO" id="GO:0051537">
    <property type="term" value="F:2 iron, 2 sulfur cluster binding"/>
    <property type="evidence" value="ECO:0007669"/>
    <property type="project" value="InterPro"/>
</dbReference>
<dbReference type="Gene3D" id="3.10.20.30">
    <property type="match status" value="1"/>
</dbReference>
<name>A0A433MWB1_CHLFR</name>
<dbReference type="InterPro" id="IPR012675">
    <property type="entry name" value="Beta-grasp_dom_sf"/>
</dbReference>
<dbReference type="InterPro" id="IPR006058">
    <property type="entry name" value="2Fe2S_fd_BS"/>
</dbReference>
<sequence length="99" mass="11089">MNKQHCIIYFPETDYQPIALEKHQQLSEHLTVENSPVLFGCRTGICGTCLVMIAGDIPPPSKEEQEILDIFASANKQARLACQVELTSDIEIRLCGEQK</sequence>
<proteinExistence type="predicted"/>
<evidence type="ECO:0000313" key="2">
    <source>
        <dbReference type="EMBL" id="RUR72220.1"/>
    </source>
</evidence>
<dbReference type="CDD" id="cd00207">
    <property type="entry name" value="fer2"/>
    <property type="match status" value="1"/>
</dbReference>